<gene>
    <name evidence="1" type="ORF">HMPREF0083_04613</name>
</gene>
<protein>
    <submittedName>
        <fullName evidence="1">Uncharacterized protein</fullName>
    </submittedName>
</protein>
<sequence>MSFPAVLPFFELRPCAWGSFSYYQVSQRFLVGLFLWSFYDGGSRENVALFGALTPSQKLFSHYPQ</sequence>
<evidence type="ECO:0000313" key="1">
    <source>
        <dbReference type="EMBL" id="ERI07329.1"/>
    </source>
</evidence>
<reference evidence="1 2" key="1">
    <citation type="submission" date="2013-08" db="EMBL/GenBank/DDBJ databases">
        <authorList>
            <person name="Weinstock G."/>
            <person name="Sodergren E."/>
            <person name="Wylie T."/>
            <person name="Fulton L."/>
            <person name="Fulton R."/>
            <person name="Fronick C."/>
            <person name="O'Laughlin M."/>
            <person name="Godfrey J."/>
            <person name="Miner T."/>
            <person name="Herter B."/>
            <person name="Appelbaum E."/>
            <person name="Cordes M."/>
            <person name="Lek S."/>
            <person name="Wollam A."/>
            <person name="Pepin K.H."/>
            <person name="Palsikar V.B."/>
            <person name="Mitreva M."/>
            <person name="Wilson R.K."/>
        </authorList>
    </citation>
    <scope>NUCLEOTIDE SEQUENCE [LARGE SCALE GENOMIC DNA]</scope>
    <source>
        <strain evidence="1 2">ATCC 12856</strain>
    </source>
</reference>
<keyword evidence="2" id="KW-1185">Reference proteome</keyword>
<proteinExistence type="predicted"/>
<comment type="caution">
    <text evidence="1">The sequence shown here is derived from an EMBL/GenBank/DDBJ whole genome shotgun (WGS) entry which is preliminary data.</text>
</comment>
<dbReference type="HOGENOM" id="CLU_2840139_0_0_9"/>
<name>U1WFM0_ANEAE</name>
<dbReference type="STRING" id="649747.HMPREF0083_04613"/>
<dbReference type="AlphaFoldDB" id="U1WFM0"/>
<accession>U1WFM0</accession>
<dbReference type="Proteomes" id="UP000016511">
    <property type="component" value="Unassembled WGS sequence"/>
</dbReference>
<dbReference type="EMBL" id="AWSJ01000283">
    <property type="protein sequence ID" value="ERI07329.1"/>
    <property type="molecule type" value="Genomic_DNA"/>
</dbReference>
<organism evidence="1 2">
    <name type="scientific">Aneurinibacillus aneurinilyticus ATCC 12856</name>
    <dbReference type="NCBI Taxonomy" id="649747"/>
    <lineage>
        <taxon>Bacteria</taxon>
        <taxon>Bacillati</taxon>
        <taxon>Bacillota</taxon>
        <taxon>Bacilli</taxon>
        <taxon>Bacillales</taxon>
        <taxon>Paenibacillaceae</taxon>
        <taxon>Aneurinibacillus group</taxon>
        <taxon>Aneurinibacillus</taxon>
    </lineage>
</organism>
<evidence type="ECO:0000313" key="2">
    <source>
        <dbReference type="Proteomes" id="UP000016511"/>
    </source>
</evidence>